<comment type="caution">
    <text evidence="1">The sequence shown here is derived from an EMBL/GenBank/DDBJ whole genome shotgun (WGS) entry which is preliminary data.</text>
</comment>
<keyword evidence="2" id="KW-1185">Reference proteome</keyword>
<proteinExistence type="predicted"/>
<reference evidence="1 2" key="1">
    <citation type="submission" date="2021-06" db="EMBL/GenBank/DDBJ databases">
        <title>Caerostris darwini draft genome.</title>
        <authorList>
            <person name="Kono N."/>
            <person name="Arakawa K."/>
        </authorList>
    </citation>
    <scope>NUCLEOTIDE SEQUENCE [LARGE SCALE GENOMIC DNA]</scope>
</reference>
<sequence length="143" mass="15655">MMLDLRNGFSASSAHPVAVAGGFQQNEQHRSFMGEVSCKEMMQLLDTQSTTTSGITFILTYPLHIFPNAVSPIKCHPVNCDRTVINSMSHSTAHLTHPLIKDDSFNPVPHPHLHLTGPTPNPLCLLTDHSSPNADWTLDCSVV</sequence>
<gene>
    <name evidence="1" type="ORF">CDAR_48941</name>
</gene>
<evidence type="ECO:0000313" key="2">
    <source>
        <dbReference type="Proteomes" id="UP001054837"/>
    </source>
</evidence>
<dbReference type="Proteomes" id="UP001054837">
    <property type="component" value="Unassembled WGS sequence"/>
</dbReference>
<name>A0AAV4NKQ3_9ARAC</name>
<protein>
    <submittedName>
        <fullName evidence="1">Uncharacterized protein</fullName>
    </submittedName>
</protein>
<evidence type="ECO:0000313" key="1">
    <source>
        <dbReference type="EMBL" id="GIX84305.1"/>
    </source>
</evidence>
<organism evidence="1 2">
    <name type="scientific">Caerostris darwini</name>
    <dbReference type="NCBI Taxonomy" id="1538125"/>
    <lineage>
        <taxon>Eukaryota</taxon>
        <taxon>Metazoa</taxon>
        <taxon>Ecdysozoa</taxon>
        <taxon>Arthropoda</taxon>
        <taxon>Chelicerata</taxon>
        <taxon>Arachnida</taxon>
        <taxon>Araneae</taxon>
        <taxon>Araneomorphae</taxon>
        <taxon>Entelegynae</taxon>
        <taxon>Araneoidea</taxon>
        <taxon>Araneidae</taxon>
        <taxon>Caerostris</taxon>
    </lineage>
</organism>
<accession>A0AAV4NKQ3</accession>
<dbReference type="AlphaFoldDB" id="A0AAV4NKQ3"/>
<dbReference type="EMBL" id="BPLQ01001709">
    <property type="protein sequence ID" value="GIX84305.1"/>
    <property type="molecule type" value="Genomic_DNA"/>
</dbReference>